<reference evidence="2 4" key="1">
    <citation type="submission" date="2015-09" db="EMBL/GenBank/DDBJ databases">
        <title>Genome announcement of multiple Pseudomonas syringae strains.</title>
        <authorList>
            <person name="Thakur S."/>
            <person name="Wang P.W."/>
            <person name="Gong Y."/>
            <person name="Weir B.S."/>
            <person name="Guttman D.S."/>
        </authorList>
    </citation>
    <scope>NUCLEOTIDE SEQUENCE [LARGE SCALE GENOMIC DNA]</scope>
    <source>
        <strain evidence="2 4">ICMP17524</strain>
    </source>
</reference>
<gene>
    <name evidence="2" type="ORF">ALO50_200103</name>
    <name evidence="3" type="ORF">PSCFBP6110_P300064</name>
</gene>
<dbReference type="InterPro" id="IPR014057">
    <property type="entry name" value="HI1420"/>
</dbReference>
<accession>A0A0P9MLE3</accession>
<evidence type="ECO:0000313" key="5">
    <source>
        <dbReference type="Proteomes" id="UP000305348"/>
    </source>
</evidence>
<protein>
    <submittedName>
        <fullName evidence="2">TraP protein</fullName>
    </submittedName>
    <submittedName>
        <fullName evidence="3">Transcriptional regulator</fullName>
    </submittedName>
</protein>
<sequence>MTEAKFNPKDMPILELNTSGTSRYEASRFLDNPEAISAYLAESMKENDPELLMRALSEVAKAQGVNKVAKDAGVNRESLYKTFKGGVKTRYDTIRKLMEAVGVELTVQPIASKVAAASWSDAQPRKASKAAAAKPGGRPTAKAATKPRATTRHVGA</sequence>
<dbReference type="EMBL" id="LJQA01000471">
    <property type="protein sequence ID" value="KPW92871.1"/>
    <property type="molecule type" value="Genomic_DNA"/>
</dbReference>
<evidence type="ECO:0000313" key="2">
    <source>
        <dbReference type="EMBL" id="KPW92871.1"/>
    </source>
</evidence>
<dbReference type="AlphaFoldDB" id="A0A0P9MLE3"/>
<evidence type="ECO:0000256" key="1">
    <source>
        <dbReference type="SAM" id="MobiDB-lite"/>
    </source>
</evidence>
<proteinExistence type="predicted"/>
<dbReference type="SUPFAM" id="SSF47413">
    <property type="entry name" value="lambda repressor-like DNA-binding domains"/>
    <property type="match status" value="1"/>
</dbReference>
<evidence type="ECO:0000313" key="4">
    <source>
        <dbReference type="Proteomes" id="UP000050356"/>
    </source>
</evidence>
<dbReference type="PANTHER" id="PTHR40275:SF1">
    <property type="entry name" value="SSL7038 PROTEIN"/>
    <property type="match status" value="1"/>
</dbReference>
<name>A0A0P9MLE3_PSESX</name>
<organism evidence="2 4">
    <name type="scientific">Pseudomonas syringae pv. cerasicola</name>
    <dbReference type="NCBI Taxonomy" id="264451"/>
    <lineage>
        <taxon>Bacteria</taxon>
        <taxon>Pseudomonadati</taxon>
        <taxon>Pseudomonadota</taxon>
        <taxon>Gammaproteobacteria</taxon>
        <taxon>Pseudomonadales</taxon>
        <taxon>Pseudomonadaceae</taxon>
        <taxon>Pseudomonas</taxon>
        <taxon>Pseudomonas syringae</taxon>
    </lineage>
</organism>
<dbReference type="Proteomes" id="UP000305348">
    <property type="component" value="Plasmid PP3"/>
</dbReference>
<keyword evidence="3" id="KW-0614">Plasmid</keyword>
<dbReference type="NCBIfam" id="TIGR02684">
    <property type="entry name" value="dnstrm_HI1420"/>
    <property type="match status" value="1"/>
</dbReference>
<dbReference type="GO" id="GO:0003677">
    <property type="term" value="F:DNA binding"/>
    <property type="evidence" value="ECO:0007669"/>
    <property type="project" value="InterPro"/>
</dbReference>
<dbReference type="InterPro" id="IPR010982">
    <property type="entry name" value="Lambda_DNA-bd_dom_sf"/>
</dbReference>
<dbReference type="Pfam" id="PF21716">
    <property type="entry name" value="dnstrm_HI1420"/>
    <property type="match status" value="1"/>
</dbReference>
<reference evidence="5" key="3">
    <citation type="submission" date="2018-02" db="EMBL/GenBank/DDBJ databases">
        <authorList>
            <person name="Blom J."/>
        </authorList>
    </citation>
    <scope>NUCLEOTIDE SEQUENCE [LARGE SCALE GENOMIC DNA]</scope>
    <source>
        <strain evidence="5">CFBP 6110</strain>
        <plasmid evidence="5">pp3</plasmid>
    </source>
</reference>
<dbReference type="Proteomes" id="UP000050356">
    <property type="component" value="Unassembled WGS sequence"/>
</dbReference>
<dbReference type="EMBL" id="LT985212">
    <property type="protein sequence ID" value="SPD89594.1"/>
    <property type="molecule type" value="Genomic_DNA"/>
</dbReference>
<geneLocation type="plasmid" evidence="3">
    <name>PP3</name>
</geneLocation>
<dbReference type="PATRIC" id="fig|264451.4.peg.351"/>
<geneLocation type="plasmid" evidence="5">
    <name>pp3</name>
</geneLocation>
<feature type="region of interest" description="Disordered" evidence="1">
    <location>
        <begin position="116"/>
        <end position="156"/>
    </location>
</feature>
<feature type="compositionally biased region" description="Low complexity" evidence="1">
    <location>
        <begin position="129"/>
        <end position="148"/>
    </location>
</feature>
<evidence type="ECO:0000313" key="3">
    <source>
        <dbReference type="EMBL" id="SPD89594.1"/>
    </source>
</evidence>
<dbReference type="PANTHER" id="PTHR40275">
    <property type="entry name" value="SSL7038 PROTEIN"/>
    <property type="match status" value="1"/>
</dbReference>
<dbReference type="RefSeq" id="WP_057459528.1">
    <property type="nucleotide sequence ID" value="NZ_LIIG01000111.1"/>
</dbReference>
<reference evidence="3" key="2">
    <citation type="submission" date="2018-02" db="EMBL/GenBank/DDBJ databases">
        <authorList>
            <person name="Cohen D.B."/>
            <person name="Kent A.D."/>
        </authorList>
    </citation>
    <scope>NUCLEOTIDE SEQUENCE</scope>
    <source>
        <strain evidence="3">CFBP 6110</strain>
    </source>
</reference>